<evidence type="ECO:0000313" key="2">
    <source>
        <dbReference type="Proteomes" id="UP000011301"/>
    </source>
</evidence>
<name>B0YLH7_GHVS</name>
<dbReference type="Proteomes" id="UP000011301">
    <property type="component" value="Segment"/>
</dbReference>
<protein>
    <submittedName>
        <fullName evidence="1">Uncharacterized protein</fullName>
    </submittedName>
</protein>
<dbReference type="RefSeq" id="YP_001686971.1">
    <property type="nucleotide sequence ID" value="NC_010356.1"/>
</dbReference>
<reference evidence="1 2" key="2">
    <citation type="journal article" date="2008" name="J. Virol.">
        <title>Genome analysis of a Glossina pallidipes salivary gland hypertrophy virus reveals a novel, large, double-stranded circular DNA virus.</title>
        <authorList>
            <person name="Abd-Alla A.M."/>
            <person name="Cousserans F."/>
            <person name="Parker A.G."/>
            <person name="Jehle J.A."/>
            <person name="Parker N.J."/>
            <person name="Vlak J.M."/>
            <person name="Robinson A.S."/>
            <person name="Bergoin M."/>
        </authorList>
    </citation>
    <scope>NUCLEOTIDE SEQUENCE [LARGE SCALE GENOMIC DNA]</scope>
    <source>
        <strain evidence="2">Isolate Glossina pallidipes/Ethiopia/Seibersdorf/-</strain>
    </source>
</reference>
<organism evidence="1 2">
    <name type="scientific">Glossina hytrovirus (isolate Glossina pallidipes/Ethiopia/Seibersdorf/-)</name>
    <name type="common">GHV</name>
    <dbReference type="NCBI Taxonomy" id="379529"/>
    <lineage>
        <taxon>Viruses</taxon>
        <taxon>Viruses incertae sedis</taxon>
        <taxon>Naldaviricetes</taxon>
        <taxon>Lefavirales</taxon>
        <taxon>Hytrosaviridae</taxon>
        <taxon>Glossinavirus</taxon>
        <taxon>Glossinavirus glopallidipedis</taxon>
    </lineage>
</organism>
<evidence type="ECO:0000313" key="1">
    <source>
        <dbReference type="EMBL" id="ABQ08796.1"/>
    </source>
</evidence>
<proteinExistence type="predicted"/>
<organismHost>
    <name type="scientific">Glossina</name>
    <name type="common">tsetse flies</name>
    <dbReference type="NCBI Taxonomy" id="7393"/>
</organismHost>
<dbReference type="KEGG" id="vg:5950973"/>
<accession>B0YLH7</accession>
<reference evidence="1 2" key="1">
    <citation type="journal article" date="2007" name="J. Virol. Methods">
        <title>Development of a non-destructive PCR method for detection of the salivary gland hypertrophy virus (SGHV) in tsetse flies.</title>
        <authorList>
            <person name="Abd-Alla A."/>
            <person name="Bossin H."/>
            <person name="Cousserans F."/>
            <person name="Parker A."/>
            <person name="Bergoin M."/>
            <person name="Robinson A."/>
        </authorList>
    </citation>
    <scope>NUCLEOTIDE SEQUENCE [LARGE SCALE GENOMIC DNA]</scope>
    <source>
        <strain evidence="2">Isolate Glossina pallidipes/Ethiopia/Seibersdorf/-</strain>
    </source>
</reference>
<keyword evidence="2" id="KW-1185">Reference proteome</keyword>
<sequence>MSSYSIVGFNHLALNFSNMKFDVLFCLSKTHPFFYNKVGEYIKNYYKNRKEPSLLIGYSCMEIALQMEYCYQPSTVCLPIINNESIMLYDAKYVFTSVKNLIITDAQEDEKYWPNIFPNVKSLTVFAKNINFAQISQLLKIETLELMAPIAQPPSSILIDFLFNKLKTLIISIYAENDYCYLATNCFYKFESIKYLQFKNIDNMSIANYNQLLYKLPFGNFKYIINSMDSYVISTLQVVNFKSLKLTNSHATFQIVNDDNIDEIEILASCSLYKINLILKNIELLKKIHFILDNIKCTNKYIFNTNLFKNITYITITNSSVTSTFITSLIKMNNIMYVNIYNSSIILKKNETFLSLTKQYMNISFFNCKPSTICAT</sequence>
<dbReference type="EMBL" id="EF568108">
    <property type="protein sequence ID" value="ABQ08796.1"/>
    <property type="molecule type" value="Genomic_DNA"/>
</dbReference>
<gene>
    <name evidence="1" type="ORF">SGHV023</name>
</gene>
<dbReference type="GeneID" id="5950973"/>